<dbReference type="PANTHER" id="PTHR43737:SF1">
    <property type="entry name" value="DUF1501 DOMAIN-CONTAINING PROTEIN"/>
    <property type="match status" value="1"/>
</dbReference>
<protein>
    <submittedName>
        <fullName evidence="1">Uncharacterized protein (DUF1501 family)</fullName>
    </submittedName>
</protein>
<keyword evidence="2" id="KW-1185">Reference proteome</keyword>
<dbReference type="PROSITE" id="PS51318">
    <property type="entry name" value="TAT"/>
    <property type="match status" value="1"/>
</dbReference>
<dbReference type="Proteomes" id="UP000575083">
    <property type="component" value="Unassembled WGS sequence"/>
</dbReference>
<dbReference type="InterPro" id="IPR006311">
    <property type="entry name" value="TAT_signal"/>
</dbReference>
<dbReference type="RefSeq" id="WP_184865314.1">
    <property type="nucleotide sequence ID" value="NZ_JACHLK010000024.1"/>
</dbReference>
<dbReference type="InterPro" id="IPR010869">
    <property type="entry name" value="DUF1501"/>
</dbReference>
<comment type="caution">
    <text evidence="1">The sequence shown here is derived from an EMBL/GenBank/DDBJ whole genome shotgun (WGS) entry which is preliminary data.</text>
</comment>
<accession>A0A7X0PKY8</accession>
<reference evidence="1 2" key="1">
    <citation type="submission" date="2020-08" db="EMBL/GenBank/DDBJ databases">
        <title>Functional genomics of gut bacteria from endangered species of beetles.</title>
        <authorList>
            <person name="Carlos-Shanley C."/>
        </authorList>
    </citation>
    <scope>NUCLEOTIDE SEQUENCE [LARGE SCALE GENOMIC DNA]</scope>
    <source>
        <strain evidence="1 2">S00198</strain>
    </source>
</reference>
<evidence type="ECO:0000313" key="1">
    <source>
        <dbReference type="EMBL" id="MBB6563870.1"/>
    </source>
</evidence>
<proteinExistence type="predicted"/>
<dbReference type="Pfam" id="PF07394">
    <property type="entry name" value="DUF1501"/>
    <property type="match status" value="1"/>
</dbReference>
<organism evidence="1 2">
    <name type="scientific">Acidovorax soli</name>
    <dbReference type="NCBI Taxonomy" id="592050"/>
    <lineage>
        <taxon>Bacteria</taxon>
        <taxon>Pseudomonadati</taxon>
        <taxon>Pseudomonadota</taxon>
        <taxon>Betaproteobacteria</taxon>
        <taxon>Burkholderiales</taxon>
        <taxon>Comamonadaceae</taxon>
        <taxon>Acidovorax</taxon>
    </lineage>
</organism>
<evidence type="ECO:0000313" key="2">
    <source>
        <dbReference type="Proteomes" id="UP000575083"/>
    </source>
</evidence>
<gene>
    <name evidence="1" type="ORF">HNP48_006596</name>
</gene>
<sequence>MTATVSRREFLLRSSVLGSSGITAAPWAMTLGGLAASASANAAADDYKALVCVFLAGGNDCHNTVIPLDGANYASYAKLRSGLAIPQSSITATELTPNNPWTNGRRMSLSPSLAPMKGLFDSGKMALVMNVGPLVGPLTLAQYRQGIGVPPKLFSHNDQQSTWQAGGTEGVTTGWGGRMADLLLAGNGANGAMLTSISATGNAVFMSGKSVSQYQISPTAGGAVKVLPSNGAGAGLDAQVIAAVNGMLVRPSGHALEESHAAIARRSIATEGVVTQALSGVGDKALVAGNSLSAQLNLVARMIAARGALGVKRQVFFVSFGTFDLHAMTNDKQPGLHKTLADALKAFYDATVAMGVAESVTTFTASDFGRTLSSNGDGSDHGWGGHHFVVGGAVKPRTWVGQLPDVTVGGQHDVGQGRLLPNVSVDQYGATLAKWMGVSSSDMGTVFPSIRSYTATDLGFLS</sequence>
<dbReference type="AlphaFoldDB" id="A0A7X0PKY8"/>
<dbReference type="PANTHER" id="PTHR43737">
    <property type="entry name" value="BLL7424 PROTEIN"/>
    <property type="match status" value="1"/>
</dbReference>
<dbReference type="EMBL" id="JACHLK010000024">
    <property type="protein sequence ID" value="MBB6563870.1"/>
    <property type="molecule type" value="Genomic_DNA"/>
</dbReference>
<name>A0A7X0PKY8_9BURK</name>